<dbReference type="AlphaFoldDB" id="A0A176WFI1"/>
<evidence type="ECO:0000313" key="1">
    <source>
        <dbReference type="EMBL" id="OAE31839.1"/>
    </source>
</evidence>
<proteinExistence type="predicted"/>
<gene>
    <name evidence="1" type="ORF">AXG93_685s1070</name>
</gene>
<accession>A0A176WFI1</accession>
<organism evidence="1 2">
    <name type="scientific">Marchantia polymorpha subsp. ruderalis</name>
    <dbReference type="NCBI Taxonomy" id="1480154"/>
    <lineage>
        <taxon>Eukaryota</taxon>
        <taxon>Viridiplantae</taxon>
        <taxon>Streptophyta</taxon>
        <taxon>Embryophyta</taxon>
        <taxon>Marchantiophyta</taxon>
        <taxon>Marchantiopsida</taxon>
        <taxon>Marchantiidae</taxon>
        <taxon>Marchantiales</taxon>
        <taxon>Marchantiaceae</taxon>
        <taxon>Marchantia</taxon>
    </lineage>
</organism>
<protein>
    <submittedName>
        <fullName evidence="1">Uncharacterized protein</fullName>
    </submittedName>
</protein>
<dbReference type="Proteomes" id="UP000077202">
    <property type="component" value="Unassembled WGS sequence"/>
</dbReference>
<reference evidence="1" key="1">
    <citation type="submission" date="2016-03" db="EMBL/GenBank/DDBJ databases">
        <title>Mechanisms controlling the formation of the plant cell surface in tip-growing cells are functionally conserved among land plants.</title>
        <authorList>
            <person name="Honkanen S."/>
            <person name="Jones V.A."/>
            <person name="Morieri G."/>
            <person name="Champion C."/>
            <person name="Hetherington A.J."/>
            <person name="Kelly S."/>
            <person name="Saint-Marcoux D."/>
            <person name="Proust H."/>
            <person name="Prescott H."/>
            <person name="Dolan L."/>
        </authorList>
    </citation>
    <scope>NUCLEOTIDE SEQUENCE [LARGE SCALE GENOMIC DNA]</scope>
    <source>
        <tissue evidence="1">Whole gametophyte</tissue>
    </source>
</reference>
<keyword evidence="2" id="KW-1185">Reference proteome</keyword>
<dbReference type="EMBL" id="LVLJ01000959">
    <property type="protein sequence ID" value="OAE31839.1"/>
    <property type="molecule type" value="Genomic_DNA"/>
</dbReference>
<evidence type="ECO:0000313" key="2">
    <source>
        <dbReference type="Proteomes" id="UP000077202"/>
    </source>
</evidence>
<name>A0A176WFI1_MARPO</name>
<sequence length="164" mass="17777">MPCGLGLPRHRKGDEMGAAEARVVRIEKPGGKGAASSGCEVGEQMADRGPMESKSWFSLRAKRGSGYHGSLVSVFVLIGGVEKFNPGLVSMLAHSIEGEKVVLIDFAHWFRVLSGLGIYRTVPQSFRRGWGRGKATFIISFIPSACLPASRKKEQVACSQMRPE</sequence>
<comment type="caution">
    <text evidence="1">The sequence shown here is derived from an EMBL/GenBank/DDBJ whole genome shotgun (WGS) entry which is preliminary data.</text>
</comment>